<comment type="function">
    <text evidence="6">Specifically methylates the guanine in position 2445 (m2G2445) and the guanine in position 2069 (m7G2069) of 23S rRNA.</text>
</comment>
<dbReference type="InterPro" id="IPR054170">
    <property type="entry name" value="RlmL_1st"/>
</dbReference>
<dbReference type="SUPFAM" id="SSF53335">
    <property type="entry name" value="S-adenosyl-L-methionine-dependent methyltransferases"/>
    <property type="match status" value="2"/>
</dbReference>
<dbReference type="CDD" id="cd11715">
    <property type="entry name" value="THUMP_AdoMetMT"/>
    <property type="match status" value="1"/>
</dbReference>
<comment type="catalytic activity">
    <reaction evidence="6">
        <text>guanosine(2069) in 23S rRNA + S-adenosyl-L-methionine = N(2)-methylguanosine(2069) in 23S rRNA + S-adenosyl-L-homocysteine + H(+)</text>
        <dbReference type="Rhea" id="RHEA:43772"/>
        <dbReference type="Rhea" id="RHEA-COMP:10688"/>
        <dbReference type="Rhea" id="RHEA-COMP:10689"/>
        <dbReference type="ChEBI" id="CHEBI:15378"/>
        <dbReference type="ChEBI" id="CHEBI:57856"/>
        <dbReference type="ChEBI" id="CHEBI:59789"/>
        <dbReference type="ChEBI" id="CHEBI:74269"/>
        <dbReference type="ChEBI" id="CHEBI:74481"/>
        <dbReference type="EC" id="2.1.1.264"/>
    </reaction>
</comment>
<dbReference type="Gene3D" id="3.30.750.80">
    <property type="entry name" value="RNA methyltransferase domain (HRMD) like"/>
    <property type="match status" value="1"/>
</dbReference>
<evidence type="ECO:0000313" key="10">
    <source>
        <dbReference type="Proteomes" id="UP001528823"/>
    </source>
</evidence>
<evidence type="ECO:0000256" key="6">
    <source>
        <dbReference type="HAMAP-Rule" id="MF_01858"/>
    </source>
</evidence>
<dbReference type="InterPro" id="IPR017244">
    <property type="entry name" value="23SrRNA_methyltr_KL"/>
</dbReference>
<dbReference type="RefSeq" id="WP_274687926.1">
    <property type="nucleotide sequence ID" value="NZ_JAPMOU010000005.1"/>
</dbReference>
<evidence type="ECO:0000313" key="9">
    <source>
        <dbReference type="EMBL" id="MDE1461564.1"/>
    </source>
</evidence>
<evidence type="ECO:0000256" key="7">
    <source>
        <dbReference type="PROSITE-ProRule" id="PRU00529"/>
    </source>
</evidence>
<evidence type="ECO:0000256" key="4">
    <source>
        <dbReference type="ARBA" id="ARBA00022679"/>
    </source>
</evidence>
<dbReference type="Pfam" id="PF01170">
    <property type="entry name" value="UPF0020"/>
    <property type="match status" value="1"/>
</dbReference>
<comment type="caution">
    <text evidence="9">The sequence shown here is derived from an EMBL/GenBank/DDBJ whole genome shotgun (WGS) entry which is preliminary data.</text>
</comment>
<accession>A0ABT5U8W4</accession>
<dbReference type="InterPro" id="IPR004114">
    <property type="entry name" value="THUMP_dom"/>
</dbReference>
<organism evidence="9 10">
    <name type="scientific">Spartinivicinus poritis</name>
    <dbReference type="NCBI Taxonomy" id="2994640"/>
    <lineage>
        <taxon>Bacteria</taxon>
        <taxon>Pseudomonadati</taxon>
        <taxon>Pseudomonadota</taxon>
        <taxon>Gammaproteobacteria</taxon>
        <taxon>Oceanospirillales</taxon>
        <taxon>Zooshikellaceae</taxon>
        <taxon>Spartinivicinus</taxon>
    </lineage>
</organism>
<evidence type="ECO:0000256" key="3">
    <source>
        <dbReference type="ARBA" id="ARBA00022603"/>
    </source>
</evidence>
<proteinExistence type="inferred from homology"/>
<keyword evidence="2 6" id="KW-0698">rRNA processing</keyword>
<name>A0ABT5U8W4_9GAMM</name>
<comment type="catalytic activity">
    <reaction evidence="6">
        <text>guanosine(2445) in 23S rRNA + S-adenosyl-L-methionine = N(2)-methylguanosine(2445) in 23S rRNA + S-adenosyl-L-homocysteine + H(+)</text>
        <dbReference type="Rhea" id="RHEA:42740"/>
        <dbReference type="Rhea" id="RHEA-COMP:10215"/>
        <dbReference type="Rhea" id="RHEA-COMP:10216"/>
        <dbReference type="ChEBI" id="CHEBI:15378"/>
        <dbReference type="ChEBI" id="CHEBI:57856"/>
        <dbReference type="ChEBI" id="CHEBI:59789"/>
        <dbReference type="ChEBI" id="CHEBI:74269"/>
        <dbReference type="ChEBI" id="CHEBI:74481"/>
        <dbReference type="EC" id="2.1.1.173"/>
    </reaction>
</comment>
<dbReference type="NCBIfam" id="NF008748">
    <property type="entry name" value="PRK11783.1"/>
    <property type="match status" value="1"/>
</dbReference>
<keyword evidence="4 6" id="KW-0808">Transferase</keyword>
<protein>
    <recommendedName>
        <fullName evidence="6">Ribosomal RNA large subunit methyltransferase K/L</fullName>
    </recommendedName>
    <domain>
        <recommendedName>
            <fullName evidence="6">23S rRNA m2G2445 methyltransferase</fullName>
            <ecNumber evidence="6">2.1.1.173</ecNumber>
        </recommendedName>
        <alternativeName>
            <fullName evidence="6">rRNA (guanine-N(2)-)-methyltransferase RlmL</fullName>
        </alternativeName>
    </domain>
    <domain>
        <recommendedName>
            <fullName evidence="6">23S rRNA m7G2069 methyltransferase</fullName>
            <ecNumber evidence="6">2.1.1.264</ecNumber>
        </recommendedName>
        <alternativeName>
            <fullName evidence="6">rRNA (guanine-N(7)-)-methyltransferase RlmK</fullName>
        </alternativeName>
    </domain>
</protein>
<dbReference type="PANTHER" id="PTHR47313:SF1">
    <property type="entry name" value="RIBOSOMAL RNA LARGE SUBUNIT METHYLTRANSFERASE K_L"/>
    <property type="match status" value="1"/>
</dbReference>
<dbReference type="EC" id="2.1.1.264" evidence="6"/>
<dbReference type="HAMAP" id="MF_01858">
    <property type="entry name" value="23SrRNA_methyltr_KL"/>
    <property type="match status" value="1"/>
</dbReference>
<dbReference type="InterPro" id="IPR000241">
    <property type="entry name" value="RlmKL-like_Mtase"/>
</dbReference>
<comment type="similarity">
    <text evidence="6">Belongs to the methyltransferase superfamily. RlmKL family.</text>
</comment>
<reference evidence="9 10" key="1">
    <citation type="submission" date="2022-11" db="EMBL/GenBank/DDBJ databases">
        <title>Spartinivicinus poritis sp. nov., isolated from scleractinian coral Porites lutea.</title>
        <authorList>
            <person name="Zhang G."/>
            <person name="Cai L."/>
            <person name="Wei Q."/>
        </authorList>
    </citation>
    <scope>NUCLEOTIDE SEQUENCE [LARGE SCALE GENOMIC DNA]</scope>
    <source>
        <strain evidence="9 10">A2-2</strain>
    </source>
</reference>
<feature type="domain" description="THUMP" evidence="8">
    <location>
        <begin position="48"/>
        <end position="159"/>
    </location>
</feature>
<keyword evidence="10" id="KW-1185">Reference proteome</keyword>
<gene>
    <name evidence="9" type="primary">rlmKL</name>
    <name evidence="6" type="synonym">rlmL</name>
    <name evidence="9" type="ORF">ORQ98_06240</name>
</gene>
<keyword evidence="1 6" id="KW-0963">Cytoplasm</keyword>
<dbReference type="InterPro" id="IPR002052">
    <property type="entry name" value="DNA_methylase_N6_adenine_CS"/>
</dbReference>
<dbReference type="SMART" id="SM00981">
    <property type="entry name" value="THUMP"/>
    <property type="match status" value="1"/>
</dbReference>
<dbReference type="PROSITE" id="PS51165">
    <property type="entry name" value="THUMP"/>
    <property type="match status" value="1"/>
</dbReference>
<keyword evidence="5 6" id="KW-0949">S-adenosyl-L-methionine</keyword>
<dbReference type="Pfam" id="PF22020">
    <property type="entry name" value="RlmL_1st"/>
    <property type="match status" value="1"/>
</dbReference>
<dbReference type="GO" id="GO:0052915">
    <property type="term" value="F:23S rRNA (guanine(2445)-N(2))-methyltransferase activity"/>
    <property type="evidence" value="ECO:0007669"/>
    <property type="project" value="UniProtKB-EC"/>
</dbReference>
<dbReference type="EC" id="2.1.1.173" evidence="6"/>
<dbReference type="Pfam" id="PF02926">
    <property type="entry name" value="THUMP"/>
    <property type="match status" value="1"/>
</dbReference>
<dbReference type="Gene3D" id="3.30.2130.30">
    <property type="match status" value="1"/>
</dbReference>
<keyword evidence="3 6" id="KW-0489">Methyltransferase</keyword>
<keyword evidence="7" id="KW-0694">RNA-binding</keyword>
<dbReference type="PROSITE" id="PS00092">
    <property type="entry name" value="N6_MTASE"/>
    <property type="match status" value="1"/>
</dbReference>
<dbReference type="InterPro" id="IPR019614">
    <property type="entry name" value="SAM-dep_methyl-trfase"/>
</dbReference>
<dbReference type="EMBL" id="JAPMOU010000005">
    <property type="protein sequence ID" value="MDE1461564.1"/>
    <property type="molecule type" value="Genomic_DNA"/>
</dbReference>
<dbReference type="CDD" id="cd02440">
    <property type="entry name" value="AdoMet_MTases"/>
    <property type="match status" value="1"/>
</dbReference>
<evidence type="ECO:0000259" key="8">
    <source>
        <dbReference type="PROSITE" id="PS51165"/>
    </source>
</evidence>
<dbReference type="InterPro" id="IPR029063">
    <property type="entry name" value="SAM-dependent_MTases_sf"/>
</dbReference>
<evidence type="ECO:0000256" key="1">
    <source>
        <dbReference type="ARBA" id="ARBA00022490"/>
    </source>
</evidence>
<dbReference type="Pfam" id="PF10672">
    <property type="entry name" value="Methyltrans_SAM"/>
    <property type="match status" value="1"/>
</dbReference>
<sequence>MTNPTQFQLTATCPKGLEQLLAEELSRLGASDVKQTVAAVNFTGTMEVAYRVCLWSRLANRVLLKLAELPAQSKEILYQQVQTIDWVDHIDVDSDFLIDFIGTSGAIRNSRFGALTVKDAIVDQFRSKFGKRPNIAKEQPAVRVSVRLKHDQVTVAIDLAGISLHERGYRREAGMAPLKENLAAAMLIRAGWPGLAAQQSASLVDPMCGAGTLLIEAGLMAADIAPGLLRHYFGFQGWLGHIPAIWNKLVAEAKQRREQGMSQQFPVICGFEPGYKVLTKAQANVERAGLAGIVKIKQVDLAQLTPSATEHMPTGLMITNPPYGERLGNEASLVYLYQHLGEKMQQCFSGWQAAFLTSSADLARRTRLRSHKHYKLYNGALECALYLFAIPGESSAAANATKPVSGGKPLEQATQIRLSKGAEMFANRLRKNLKQLKKWRNQHNIHCYRLYDADMPEYAVAIDCYNDWVHVQEYAPPKSIDPTKAAARLNDVISALPVVLDVPEKQVIVKRREQQQGKKQYQKHDSRGEFMQVEEHGCQLLVNLQDYLDTGLFLDHRPIRHIIQQQAKGKRFLNLFCYTASASVHAAKGGAVKTTSVDLSKTYLNWADKNFRLNGFSQQRHQLIEADSLAWLKEQTQRYDLIFIDPPTFSNSKKLNQDFDVQRDHGELIKQAMGILTREGVLYFSNNFRKFKIDESLLEKYKVKEITSITIDPDFQRNAKIHRCWEIRY</sequence>
<dbReference type="Gene3D" id="3.40.50.150">
    <property type="entry name" value="Vaccinia Virus protein VP39"/>
    <property type="match status" value="2"/>
</dbReference>
<evidence type="ECO:0000256" key="2">
    <source>
        <dbReference type="ARBA" id="ARBA00022552"/>
    </source>
</evidence>
<dbReference type="PIRSF" id="PIRSF037618">
    <property type="entry name" value="RNA_Mtase_bacteria_prd"/>
    <property type="match status" value="1"/>
</dbReference>
<dbReference type="PANTHER" id="PTHR47313">
    <property type="entry name" value="RIBOSOMAL RNA LARGE SUBUNIT METHYLTRANSFERASE K/L"/>
    <property type="match status" value="1"/>
</dbReference>
<dbReference type="Proteomes" id="UP001528823">
    <property type="component" value="Unassembled WGS sequence"/>
</dbReference>
<comment type="subcellular location">
    <subcellularLocation>
        <location evidence="6">Cytoplasm</location>
    </subcellularLocation>
</comment>
<evidence type="ECO:0000256" key="5">
    <source>
        <dbReference type="ARBA" id="ARBA00022691"/>
    </source>
</evidence>